<comment type="caution">
    <text evidence="8">The sequence shown here is derived from an EMBL/GenBank/DDBJ whole genome shotgun (WGS) entry which is preliminary data.</text>
</comment>
<keyword evidence="9" id="KW-1185">Reference proteome</keyword>
<dbReference type="GO" id="GO:0061799">
    <property type="term" value="F:cyclic pyranopterin monophosphate synthase activity"/>
    <property type="evidence" value="ECO:0007669"/>
    <property type="project" value="UniProtKB-EC"/>
</dbReference>
<dbReference type="SUPFAM" id="SSF55040">
    <property type="entry name" value="Molybdenum cofactor biosynthesis protein C, MoaC"/>
    <property type="match status" value="1"/>
</dbReference>
<keyword evidence="4" id="KW-0501">Molybdenum cofactor biosynthesis</keyword>
<dbReference type="CDD" id="cd01420">
    <property type="entry name" value="MoaC_PE"/>
    <property type="match status" value="1"/>
</dbReference>
<evidence type="ECO:0000313" key="8">
    <source>
        <dbReference type="EMBL" id="TWU41491.1"/>
    </source>
</evidence>
<dbReference type="AlphaFoldDB" id="A0A5C6E1E9"/>
<dbReference type="InterPro" id="IPR047594">
    <property type="entry name" value="MoaC_bact/euk"/>
</dbReference>
<dbReference type="NCBIfam" id="TIGR00581">
    <property type="entry name" value="moaC"/>
    <property type="match status" value="1"/>
</dbReference>
<dbReference type="InterPro" id="IPR002820">
    <property type="entry name" value="Mopterin_CF_biosynth-C_dom"/>
</dbReference>
<comment type="catalytic activity">
    <reaction evidence="1">
        <text>(8S)-3',8-cyclo-7,8-dihydroguanosine 5'-triphosphate = cyclic pyranopterin phosphate + diphosphate</text>
        <dbReference type="Rhea" id="RHEA:49580"/>
        <dbReference type="ChEBI" id="CHEBI:33019"/>
        <dbReference type="ChEBI" id="CHEBI:59648"/>
        <dbReference type="ChEBI" id="CHEBI:131766"/>
        <dbReference type="EC" id="4.6.1.17"/>
    </reaction>
</comment>
<evidence type="ECO:0000256" key="4">
    <source>
        <dbReference type="ARBA" id="ARBA00023150"/>
    </source>
</evidence>
<evidence type="ECO:0000313" key="9">
    <source>
        <dbReference type="Proteomes" id="UP000315471"/>
    </source>
</evidence>
<dbReference type="NCBIfam" id="NF006870">
    <property type="entry name" value="PRK09364.1"/>
    <property type="match status" value="1"/>
</dbReference>
<dbReference type="Pfam" id="PF01967">
    <property type="entry name" value="MoaC"/>
    <property type="match status" value="1"/>
</dbReference>
<evidence type="ECO:0000256" key="3">
    <source>
        <dbReference type="ARBA" id="ARBA00012575"/>
    </source>
</evidence>
<comment type="pathway">
    <text evidence="2">Cofactor biosynthesis; molybdopterin biosynthesis.</text>
</comment>
<evidence type="ECO:0000256" key="2">
    <source>
        <dbReference type="ARBA" id="ARBA00005046"/>
    </source>
</evidence>
<evidence type="ECO:0000256" key="6">
    <source>
        <dbReference type="ARBA" id="ARBA00055087"/>
    </source>
</evidence>
<reference evidence="8 9" key="1">
    <citation type="submission" date="2019-02" db="EMBL/GenBank/DDBJ databases">
        <title>Deep-cultivation of Planctomycetes and their phenomic and genomic characterization uncovers novel biology.</title>
        <authorList>
            <person name="Wiegand S."/>
            <person name="Jogler M."/>
            <person name="Boedeker C."/>
            <person name="Pinto D."/>
            <person name="Vollmers J."/>
            <person name="Rivas-Marin E."/>
            <person name="Kohn T."/>
            <person name="Peeters S.H."/>
            <person name="Heuer A."/>
            <person name="Rast P."/>
            <person name="Oberbeckmann S."/>
            <person name="Bunk B."/>
            <person name="Jeske O."/>
            <person name="Meyerdierks A."/>
            <person name="Storesund J.E."/>
            <person name="Kallscheuer N."/>
            <person name="Luecker S."/>
            <person name="Lage O.M."/>
            <person name="Pohl T."/>
            <person name="Merkel B.J."/>
            <person name="Hornburger P."/>
            <person name="Mueller R.-W."/>
            <person name="Bruemmer F."/>
            <person name="Labrenz M."/>
            <person name="Spormann A.M."/>
            <person name="Op Den Camp H."/>
            <person name="Overmann J."/>
            <person name="Amann R."/>
            <person name="Jetten M.S.M."/>
            <person name="Mascher T."/>
            <person name="Medema M.H."/>
            <person name="Devos D.P."/>
            <person name="Kaster A.-K."/>
            <person name="Ovreas L."/>
            <person name="Rohde M."/>
            <person name="Galperin M.Y."/>
            <person name="Jogler C."/>
        </authorList>
    </citation>
    <scope>NUCLEOTIDE SEQUENCE [LARGE SCALE GENOMIC DNA]</scope>
    <source>
        <strain evidence="8 9">Q31b</strain>
    </source>
</reference>
<evidence type="ECO:0000259" key="7">
    <source>
        <dbReference type="Pfam" id="PF01967"/>
    </source>
</evidence>
<dbReference type="InterPro" id="IPR023045">
    <property type="entry name" value="MoaC"/>
</dbReference>
<organism evidence="8 9">
    <name type="scientific">Novipirellula aureliae</name>
    <dbReference type="NCBI Taxonomy" id="2527966"/>
    <lineage>
        <taxon>Bacteria</taxon>
        <taxon>Pseudomonadati</taxon>
        <taxon>Planctomycetota</taxon>
        <taxon>Planctomycetia</taxon>
        <taxon>Pirellulales</taxon>
        <taxon>Pirellulaceae</taxon>
        <taxon>Novipirellula</taxon>
    </lineage>
</organism>
<keyword evidence="5" id="KW-0456">Lyase</keyword>
<protein>
    <recommendedName>
        <fullName evidence="3">cyclic pyranopterin monophosphate synthase</fullName>
        <ecNumber evidence="3">4.6.1.17</ecNumber>
    </recommendedName>
</protein>
<dbReference type="Proteomes" id="UP000315471">
    <property type="component" value="Unassembled WGS sequence"/>
</dbReference>
<dbReference type="GO" id="GO:0006777">
    <property type="term" value="P:Mo-molybdopterin cofactor biosynthetic process"/>
    <property type="evidence" value="ECO:0007669"/>
    <property type="project" value="UniProtKB-KW"/>
</dbReference>
<dbReference type="InterPro" id="IPR036522">
    <property type="entry name" value="MoaC_sf"/>
</dbReference>
<proteinExistence type="predicted"/>
<name>A0A5C6E1E9_9BACT</name>
<evidence type="ECO:0000256" key="1">
    <source>
        <dbReference type="ARBA" id="ARBA00001637"/>
    </source>
</evidence>
<feature type="domain" description="Molybdopterin cofactor biosynthesis C (MoaC)" evidence="7">
    <location>
        <begin position="1"/>
        <end position="141"/>
    </location>
</feature>
<dbReference type="EC" id="4.6.1.17" evidence="3"/>
<dbReference type="EMBL" id="SJPY01000004">
    <property type="protein sequence ID" value="TWU41491.1"/>
    <property type="molecule type" value="Genomic_DNA"/>
</dbReference>
<sequence>MVDVSAKSVTVREAVASAEVVMSPSTAAFIREGTTAKGDVLGIARIAAINAVKLTSQLIPLCHAIPIEAVSVEFNWKQTHASENRDVLQCLVTVRTSAKTGVEMEAMTGSSIAALTIYDMTKSLEKSIAIGPVVLERKSGGKSGDFSR</sequence>
<dbReference type="Gene3D" id="3.30.70.640">
    <property type="entry name" value="Molybdopterin cofactor biosynthesis C (MoaC) domain"/>
    <property type="match status" value="1"/>
</dbReference>
<dbReference type="UniPathway" id="UPA00344"/>
<gene>
    <name evidence="8" type="primary">moaC</name>
    <name evidence="8" type="ORF">Q31b_29400</name>
</gene>
<comment type="function">
    <text evidence="6">Catalyzes the conversion of (8S)-3',8-cyclo-7,8-dihydroguanosine 5'-triphosphate to cyclic pyranopterin monophosphate (cPMP).</text>
</comment>
<evidence type="ECO:0000256" key="5">
    <source>
        <dbReference type="ARBA" id="ARBA00023239"/>
    </source>
</evidence>
<accession>A0A5C6E1E9</accession>